<evidence type="ECO:0000256" key="4">
    <source>
        <dbReference type="ARBA" id="ARBA00022723"/>
    </source>
</evidence>
<dbReference type="PANTHER" id="PTHR22937">
    <property type="entry name" value="E3 UBIQUITIN-PROTEIN LIGASE RNF165"/>
    <property type="match status" value="1"/>
</dbReference>
<dbReference type="AlphaFoldDB" id="A0A0D3GAV0"/>
<evidence type="ECO:0000256" key="1">
    <source>
        <dbReference type="ARBA" id="ARBA00000900"/>
    </source>
</evidence>
<accession>A0A0D3GAV0</accession>
<dbReference type="Pfam" id="PF13639">
    <property type="entry name" value="zf-RING_2"/>
    <property type="match status" value="1"/>
</dbReference>
<dbReference type="GO" id="GO:0061630">
    <property type="term" value="F:ubiquitin protein ligase activity"/>
    <property type="evidence" value="ECO:0007669"/>
    <property type="project" value="UniProtKB-EC"/>
</dbReference>
<dbReference type="Gramene" id="OBART05G25880.1">
    <property type="protein sequence ID" value="OBART05G25880.1"/>
    <property type="gene ID" value="OBART05G25880"/>
</dbReference>
<organism evidence="10">
    <name type="scientific">Oryza barthii</name>
    <dbReference type="NCBI Taxonomy" id="65489"/>
    <lineage>
        <taxon>Eukaryota</taxon>
        <taxon>Viridiplantae</taxon>
        <taxon>Streptophyta</taxon>
        <taxon>Embryophyta</taxon>
        <taxon>Tracheophyta</taxon>
        <taxon>Spermatophyta</taxon>
        <taxon>Magnoliopsida</taxon>
        <taxon>Liliopsida</taxon>
        <taxon>Poales</taxon>
        <taxon>Poaceae</taxon>
        <taxon>BOP clade</taxon>
        <taxon>Oryzoideae</taxon>
        <taxon>Oryzeae</taxon>
        <taxon>Oryzinae</taxon>
        <taxon>Oryza</taxon>
    </lineage>
</organism>
<dbReference type="InterPro" id="IPR045191">
    <property type="entry name" value="MBR1/2-like"/>
</dbReference>
<name>A0A0D3GAV0_9ORYZ</name>
<evidence type="ECO:0000256" key="6">
    <source>
        <dbReference type="ARBA" id="ARBA00022786"/>
    </source>
</evidence>
<dbReference type="InterPro" id="IPR001841">
    <property type="entry name" value="Znf_RING"/>
</dbReference>
<dbReference type="SUPFAM" id="SSF57850">
    <property type="entry name" value="RING/U-box"/>
    <property type="match status" value="1"/>
</dbReference>
<dbReference type="FunFam" id="3.30.40.10:FF:000467">
    <property type="entry name" value="C-terminal zinc-finger"/>
    <property type="match status" value="1"/>
</dbReference>
<dbReference type="SMART" id="SM00184">
    <property type="entry name" value="RING"/>
    <property type="match status" value="1"/>
</dbReference>
<dbReference type="Gene3D" id="3.30.40.10">
    <property type="entry name" value="Zinc/RING finger domain, C3HC4 (zinc finger)"/>
    <property type="match status" value="1"/>
</dbReference>
<evidence type="ECO:0000256" key="2">
    <source>
        <dbReference type="ARBA" id="ARBA00012483"/>
    </source>
</evidence>
<evidence type="ECO:0000256" key="3">
    <source>
        <dbReference type="ARBA" id="ARBA00022679"/>
    </source>
</evidence>
<keyword evidence="11" id="KW-1185">Reference proteome</keyword>
<evidence type="ECO:0000256" key="5">
    <source>
        <dbReference type="ARBA" id="ARBA00022771"/>
    </source>
</evidence>
<dbReference type="PROSITE" id="PS50089">
    <property type="entry name" value="ZF_RING_2"/>
    <property type="match status" value="1"/>
</dbReference>
<keyword evidence="6" id="KW-0833">Ubl conjugation pathway</keyword>
<dbReference type="HOGENOM" id="CLU_020342_0_0_1"/>
<sequence>MLQRNMVWTHQVASPENQVQPESFYHGGAGSNLSNLSVQVAVGVPGNTDFRSHYESINLQHQHVQNPYPHVGVASSSVFPSTMYNPCISTTAVNRYVPPIQSFGLGNPLLLPLYHQLAQGSMDENGSSGNFCDSVREFIKRKNALLVGGHHFVNSFASSSSSAYVPPNPSHRSWNASFEANILPSTGVSNPPEYSSADSLNNSSSMASHPELVHHGNYVFPAGHMSQYNAWIAQASRTGGVPQWEHGNAAANPPGGFVHSGTIDMPNGGLQGYQAGPFANFYGPLPHFHQNPLNSMQHPALFNHIQMQVPHQHCLSNNLLHHPSGNGLPLDPRILAISSNSGHTFGPTAQPSLANQVNAGSSRIQPYENAPFVDLSRLYEAGVIDEHRDMRLDVDSMTYEELVALEERIGNVNSGFTESYIEENLKSSSYVPDADCMPDQSSVEKDACIICQEEYEAKELVGTLGCGHKYHAMCIKGWLMVKNLCPICKTTALPADRRNG</sequence>
<keyword evidence="3" id="KW-0808">Transferase</keyword>
<reference evidence="10" key="2">
    <citation type="submission" date="2015-03" db="UniProtKB">
        <authorList>
            <consortium name="EnsemblPlants"/>
        </authorList>
    </citation>
    <scope>IDENTIFICATION</scope>
</reference>
<keyword evidence="5 8" id="KW-0863">Zinc-finger</keyword>
<proteinExistence type="predicted"/>
<evidence type="ECO:0000259" key="9">
    <source>
        <dbReference type="PROSITE" id="PS50089"/>
    </source>
</evidence>
<feature type="domain" description="RING-type" evidence="9">
    <location>
        <begin position="448"/>
        <end position="489"/>
    </location>
</feature>
<dbReference type="PaxDb" id="65489-OBART05G25880.1"/>
<dbReference type="eggNOG" id="KOG0800">
    <property type="taxonomic scope" value="Eukaryota"/>
</dbReference>
<dbReference type="Proteomes" id="UP000026960">
    <property type="component" value="Chromosome 5"/>
</dbReference>
<dbReference type="InterPro" id="IPR013083">
    <property type="entry name" value="Znf_RING/FYVE/PHD"/>
</dbReference>
<dbReference type="STRING" id="65489.A0A0D3GAV0"/>
<evidence type="ECO:0000256" key="8">
    <source>
        <dbReference type="PROSITE-ProRule" id="PRU00175"/>
    </source>
</evidence>
<dbReference type="GO" id="GO:0008270">
    <property type="term" value="F:zinc ion binding"/>
    <property type="evidence" value="ECO:0007669"/>
    <property type="project" value="UniProtKB-KW"/>
</dbReference>
<keyword evidence="7" id="KW-0862">Zinc</keyword>
<protein>
    <recommendedName>
        <fullName evidence="2">RING-type E3 ubiquitin transferase</fullName>
        <ecNumber evidence="2">2.3.2.27</ecNumber>
    </recommendedName>
</protein>
<evidence type="ECO:0000313" key="11">
    <source>
        <dbReference type="Proteomes" id="UP000026960"/>
    </source>
</evidence>
<evidence type="ECO:0000313" key="10">
    <source>
        <dbReference type="EnsemblPlants" id="OBART05G25880.1"/>
    </source>
</evidence>
<comment type="catalytic activity">
    <reaction evidence="1">
        <text>S-ubiquitinyl-[E2 ubiquitin-conjugating enzyme]-L-cysteine + [acceptor protein]-L-lysine = [E2 ubiquitin-conjugating enzyme]-L-cysteine + N(6)-ubiquitinyl-[acceptor protein]-L-lysine.</text>
        <dbReference type="EC" id="2.3.2.27"/>
    </reaction>
</comment>
<dbReference type="EC" id="2.3.2.27" evidence="2"/>
<dbReference type="EnsemblPlants" id="OBART05G25880.1">
    <property type="protein sequence ID" value="OBART05G25880.1"/>
    <property type="gene ID" value="OBART05G25880"/>
</dbReference>
<reference evidence="10" key="1">
    <citation type="journal article" date="2009" name="Rice">
        <title>De Novo Next Generation Sequencing of Plant Genomes.</title>
        <authorList>
            <person name="Rounsley S."/>
            <person name="Marri P.R."/>
            <person name="Yu Y."/>
            <person name="He R."/>
            <person name="Sisneros N."/>
            <person name="Goicoechea J.L."/>
            <person name="Lee S.J."/>
            <person name="Angelova A."/>
            <person name="Kudrna D."/>
            <person name="Luo M."/>
            <person name="Affourtit J."/>
            <person name="Desany B."/>
            <person name="Knight J."/>
            <person name="Niazi F."/>
            <person name="Egholm M."/>
            <person name="Wing R.A."/>
        </authorList>
    </citation>
    <scope>NUCLEOTIDE SEQUENCE [LARGE SCALE GENOMIC DNA]</scope>
    <source>
        <strain evidence="10">cv. IRGC 105608</strain>
    </source>
</reference>
<evidence type="ECO:0000256" key="7">
    <source>
        <dbReference type="ARBA" id="ARBA00022833"/>
    </source>
</evidence>
<dbReference type="PANTHER" id="PTHR22937:SF104">
    <property type="entry name" value="RING-TYPE E3 UBIQUITIN TRANSFERASE"/>
    <property type="match status" value="1"/>
</dbReference>
<keyword evidence="4" id="KW-0479">Metal-binding</keyword>